<evidence type="ECO:0000256" key="5">
    <source>
        <dbReference type="ARBA" id="ARBA00022842"/>
    </source>
</evidence>
<dbReference type="Pfam" id="PF00459">
    <property type="entry name" value="Inositol_P"/>
    <property type="match status" value="1"/>
</dbReference>
<keyword evidence="3 6" id="KW-0479">Metal-binding</keyword>
<dbReference type="GO" id="GO:0016791">
    <property type="term" value="F:phosphatase activity"/>
    <property type="evidence" value="ECO:0007669"/>
    <property type="project" value="UniProtKB-ARBA"/>
</dbReference>
<feature type="binding site" evidence="6">
    <location>
        <position position="84"/>
    </location>
    <ligand>
        <name>Mg(2+)</name>
        <dbReference type="ChEBI" id="CHEBI:18420"/>
        <label>1</label>
        <note>catalytic</note>
    </ligand>
</feature>
<dbReference type="PRINTS" id="PR00377">
    <property type="entry name" value="IMPHPHTASES"/>
</dbReference>
<dbReference type="Proteomes" id="UP000538566">
    <property type="component" value="Unassembled WGS sequence"/>
</dbReference>
<gene>
    <name evidence="7" type="ORF">GGR37_001536</name>
</gene>
<keyword evidence="4" id="KW-0378">Hydrolase</keyword>
<dbReference type="PANTHER" id="PTHR43200">
    <property type="entry name" value="PHOSPHATASE"/>
    <property type="match status" value="1"/>
</dbReference>
<dbReference type="SUPFAM" id="SSF56655">
    <property type="entry name" value="Carbohydrate phosphatase"/>
    <property type="match status" value="1"/>
</dbReference>
<evidence type="ECO:0000256" key="6">
    <source>
        <dbReference type="PIRSR" id="PIRSR600760-2"/>
    </source>
</evidence>
<sequence>MKLENDIALAMRLADAAAAAIRPHFRTVAAERKGDSTPVTLADRAAEEAMRRILTAEVPRDTIIGEEFGSTAGTSGRSWVLDPIDGTAGFLAGRPIFGTLIALVVEGFPVLGVLDQPITGERWVGAMGKPTTLNGKPVRTRLCRELSDATLATTGPHYFDDHDGGHFMGLAAKTDHKRMVMGGDCYNYAMLATGQLDVVCEAGLKLHDWAALVPIVEGAGGTMADWNGDPLHAGSDGHVIALGDPARLEDVVEALACGH</sequence>
<evidence type="ECO:0000256" key="2">
    <source>
        <dbReference type="ARBA" id="ARBA00009759"/>
    </source>
</evidence>
<dbReference type="GO" id="GO:0000105">
    <property type="term" value="P:L-histidine biosynthetic process"/>
    <property type="evidence" value="ECO:0007669"/>
    <property type="project" value="TreeGrafter"/>
</dbReference>
<protein>
    <submittedName>
        <fullName evidence="7">Histidinol phosphatase-like enzyme (Inositol monophosphatase family)</fullName>
    </submittedName>
</protein>
<proteinExistence type="inferred from homology"/>
<feature type="binding site" evidence="6">
    <location>
        <position position="208"/>
    </location>
    <ligand>
        <name>Mg(2+)</name>
        <dbReference type="ChEBI" id="CHEBI:18420"/>
        <label>1</label>
        <note>catalytic</note>
    </ligand>
</feature>
<keyword evidence="5 6" id="KW-0460">Magnesium</keyword>
<dbReference type="Gene3D" id="3.30.540.10">
    <property type="entry name" value="Fructose-1,6-Bisphosphatase, subunit A, domain 1"/>
    <property type="match status" value="1"/>
</dbReference>
<dbReference type="Gene3D" id="3.40.190.80">
    <property type="match status" value="1"/>
</dbReference>
<dbReference type="OrthoDB" id="9785695at2"/>
<feature type="binding site" evidence="6">
    <location>
        <position position="82"/>
    </location>
    <ligand>
        <name>Mg(2+)</name>
        <dbReference type="ChEBI" id="CHEBI:18420"/>
        <label>1</label>
        <note>catalytic</note>
    </ligand>
</feature>
<dbReference type="RefSeq" id="WP_144905615.1">
    <property type="nucleotide sequence ID" value="NZ_JACHOA010000002.1"/>
</dbReference>
<comment type="similarity">
    <text evidence="2">Belongs to the inositol monophosphatase superfamily.</text>
</comment>
<dbReference type="InterPro" id="IPR051090">
    <property type="entry name" value="Inositol_monoP_superfamily"/>
</dbReference>
<feature type="binding site" evidence="6">
    <location>
        <position position="85"/>
    </location>
    <ligand>
        <name>Mg(2+)</name>
        <dbReference type="ChEBI" id="CHEBI:18420"/>
        <label>1</label>
        <note>catalytic</note>
    </ligand>
</feature>
<comment type="cofactor">
    <cofactor evidence="1 6">
        <name>Mg(2+)</name>
        <dbReference type="ChEBI" id="CHEBI:18420"/>
    </cofactor>
</comment>
<reference evidence="7 8" key="1">
    <citation type="submission" date="2020-08" db="EMBL/GenBank/DDBJ databases">
        <title>Genomic Encyclopedia of Type Strains, Phase IV (KMG-IV): sequencing the most valuable type-strain genomes for metagenomic binning, comparative biology and taxonomic classification.</title>
        <authorList>
            <person name="Goeker M."/>
        </authorList>
    </citation>
    <scope>NUCLEOTIDE SEQUENCE [LARGE SCALE GENOMIC DNA]</scope>
    <source>
        <strain evidence="7 8">DSM 17507</strain>
    </source>
</reference>
<evidence type="ECO:0000313" key="7">
    <source>
        <dbReference type="EMBL" id="MBB4613277.1"/>
    </source>
</evidence>
<dbReference type="PANTHER" id="PTHR43200:SF6">
    <property type="entry name" value="3'(2'),5'-BISPHOSPHATE NUCLEOTIDASE"/>
    <property type="match status" value="1"/>
</dbReference>
<comment type="caution">
    <text evidence="7">The sequence shown here is derived from an EMBL/GenBank/DDBJ whole genome shotgun (WGS) entry which is preliminary data.</text>
</comment>
<name>A0A7W7ETI4_9SPHN</name>
<evidence type="ECO:0000256" key="3">
    <source>
        <dbReference type="ARBA" id="ARBA00022723"/>
    </source>
</evidence>
<dbReference type="InterPro" id="IPR000760">
    <property type="entry name" value="Inositol_monophosphatase-like"/>
</dbReference>
<feature type="binding site" evidence="6">
    <location>
        <position position="66"/>
    </location>
    <ligand>
        <name>Mg(2+)</name>
        <dbReference type="ChEBI" id="CHEBI:18420"/>
        <label>1</label>
        <note>catalytic</note>
    </ligand>
</feature>
<evidence type="ECO:0000256" key="4">
    <source>
        <dbReference type="ARBA" id="ARBA00022801"/>
    </source>
</evidence>
<evidence type="ECO:0000313" key="8">
    <source>
        <dbReference type="Proteomes" id="UP000538566"/>
    </source>
</evidence>
<keyword evidence="8" id="KW-1185">Reference proteome</keyword>
<organism evidence="7 8">
    <name type="scientific">Novosphingobium taihuense</name>
    <dbReference type="NCBI Taxonomy" id="260085"/>
    <lineage>
        <taxon>Bacteria</taxon>
        <taxon>Pseudomonadati</taxon>
        <taxon>Pseudomonadota</taxon>
        <taxon>Alphaproteobacteria</taxon>
        <taxon>Sphingomonadales</taxon>
        <taxon>Sphingomonadaceae</taxon>
        <taxon>Novosphingobium</taxon>
    </lineage>
</organism>
<evidence type="ECO:0000256" key="1">
    <source>
        <dbReference type="ARBA" id="ARBA00001946"/>
    </source>
</evidence>
<dbReference type="GO" id="GO:0046872">
    <property type="term" value="F:metal ion binding"/>
    <property type="evidence" value="ECO:0007669"/>
    <property type="project" value="UniProtKB-KW"/>
</dbReference>
<dbReference type="EMBL" id="JACHOA010000002">
    <property type="protein sequence ID" value="MBB4613277.1"/>
    <property type="molecule type" value="Genomic_DNA"/>
</dbReference>
<dbReference type="AlphaFoldDB" id="A0A7W7ETI4"/>
<dbReference type="CDD" id="cd01641">
    <property type="entry name" value="Bacterial_IMPase_like_1"/>
    <property type="match status" value="1"/>
</dbReference>
<accession>A0A7W7ETI4</accession>